<evidence type="ECO:0000256" key="1">
    <source>
        <dbReference type="SAM" id="Phobius"/>
    </source>
</evidence>
<dbReference type="EMBL" id="KT449822">
    <property type="protein sequence ID" value="ALF03901.1"/>
    <property type="molecule type" value="Genomic_DNA"/>
</dbReference>
<keyword evidence="1" id="KW-0472">Membrane</keyword>
<protein>
    <submittedName>
        <fullName evidence="2">NADH dehydrogenase subunit 6</fullName>
    </submittedName>
</protein>
<sequence length="156" mass="18193">MIWMLMMCVVWSLCFLYFLHPLWLSLTIFLSSITISLFKFFQMSESGMFSYLFTMVYSGGLLLLLVYMSSLVPNSNLAMKNVFYFLIITGILIYCMYTRENFSAEENLFFSTQKLLGMSYFILYKDLIYALILLLLASFGLVSVMMSLLKYPVRSL</sequence>
<evidence type="ECO:0000313" key="2">
    <source>
        <dbReference type="EMBL" id="ALF03901.1"/>
    </source>
</evidence>
<proteinExistence type="predicted"/>
<keyword evidence="1" id="KW-1133">Transmembrane helix</keyword>
<keyword evidence="2" id="KW-0496">Mitochondrion</keyword>
<reference evidence="2" key="1">
    <citation type="journal article" date="2015" name="PLoS Negl. Trop. Dis.">
        <title>Mitochondrial Genome Analyses Suggest Multiple Trichuris Species in Humans, Baboons, and Pigs from Different Geographical Regions.</title>
        <authorList>
            <person name="Hawash M.B."/>
            <person name="Andersen L.O."/>
            <person name="Gasser R.B."/>
            <person name="Stensvold C.R."/>
            <person name="Nejsum P."/>
        </authorList>
    </citation>
    <scope>NUCLEOTIDE SEQUENCE</scope>
</reference>
<gene>
    <name evidence="2" type="primary">ND6</name>
</gene>
<geneLocation type="mitochondrion" evidence="2"/>
<feature type="transmembrane region" description="Helical" evidence="1">
    <location>
        <begin position="81"/>
        <end position="99"/>
    </location>
</feature>
<feature type="transmembrane region" description="Helical" evidence="1">
    <location>
        <begin position="48"/>
        <end position="69"/>
    </location>
</feature>
<organism evidence="2">
    <name type="scientific">Trichuris suis</name>
    <name type="common">pig whipworm</name>
    <dbReference type="NCBI Taxonomy" id="68888"/>
    <lineage>
        <taxon>Eukaryota</taxon>
        <taxon>Metazoa</taxon>
        <taxon>Ecdysozoa</taxon>
        <taxon>Nematoda</taxon>
        <taxon>Enoplea</taxon>
        <taxon>Dorylaimia</taxon>
        <taxon>Trichinellida</taxon>
        <taxon>Trichuridae</taxon>
        <taxon>Trichuris</taxon>
    </lineage>
</organism>
<dbReference type="AlphaFoldDB" id="A0A0M4S874"/>
<reference evidence="2" key="2">
    <citation type="submission" date="2015-08" db="EMBL/GenBank/DDBJ databases">
        <authorList>
            <person name="Babu N.S."/>
            <person name="Beckwith C.J."/>
            <person name="Beseler K.G."/>
            <person name="Brison A."/>
            <person name="Carone J.V."/>
            <person name="Caskin T.P."/>
            <person name="Diamond M."/>
            <person name="Durham M.E."/>
            <person name="Foxe J.M."/>
            <person name="Go M."/>
            <person name="Henderson B.A."/>
            <person name="Jones I.B."/>
            <person name="McGettigan J.A."/>
            <person name="Micheletti S.J."/>
            <person name="Nasrallah M.E."/>
            <person name="Ortiz D."/>
            <person name="Piller C.R."/>
            <person name="Privatt S.R."/>
            <person name="Schneider S.L."/>
            <person name="Sharp S."/>
            <person name="Smith T.C."/>
            <person name="Stanton J.D."/>
            <person name="Ullery H.E."/>
            <person name="Wilson R.J."/>
            <person name="Serrano M.G."/>
            <person name="Buck G."/>
            <person name="Lee V."/>
            <person name="Wang Y."/>
            <person name="Carvalho R."/>
            <person name="Voegtly L."/>
            <person name="Shi R."/>
            <person name="Duckworth R."/>
            <person name="Johnson A."/>
            <person name="Loviza R."/>
            <person name="Walstead R."/>
            <person name="Shah Z."/>
            <person name="Kiflezghi M."/>
            <person name="Wade K."/>
            <person name="Ball S.L."/>
            <person name="Bradley K.W."/>
            <person name="Asai D.J."/>
            <person name="Bowman C.A."/>
            <person name="Russell D.A."/>
            <person name="Pope W.H."/>
            <person name="Jacobs-Sera D."/>
            <person name="Hendrix R.W."/>
            <person name="Hatfull G.F."/>
        </authorList>
    </citation>
    <scope>NUCLEOTIDE SEQUENCE</scope>
</reference>
<name>A0A0M4S874_9BILA</name>
<accession>A0A0M4S874</accession>
<keyword evidence="1" id="KW-0812">Transmembrane</keyword>
<feature type="transmembrane region" description="Helical" evidence="1">
    <location>
        <begin position="127"/>
        <end position="149"/>
    </location>
</feature>